<proteinExistence type="predicted"/>
<accession>A0A2M7G1B6</accession>
<protein>
    <recommendedName>
        <fullName evidence="3">Zinc/iron-chelating domain-containing protein</fullName>
    </recommendedName>
</protein>
<organism evidence="1 2">
    <name type="scientific">bacterium (Candidatus Blackallbacteria) CG17_big_fil_post_rev_8_21_14_2_50_48_46</name>
    <dbReference type="NCBI Taxonomy" id="2014261"/>
    <lineage>
        <taxon>Bacteria</taxon>
        <taxon>Candidatus Blackallbacteria</taxon>
    </lineage>
</organism>
<dbReference type="InterPro" id="IPR005358">
    <property type="entry name" value="Puta_zinc/iron-chelating_dom"/>
</dbReference>
<evidence type="ECO:0000313" key="2">
    <source>
        <dbReference type="Proteomes" id="UP000231019"/>
    </source>
</evidence>
<dbReference type="Pfam" id="PF03692">
    <property type="entry name" value="CxxCxxCC"/>
    <property type="match status" value="1"/>
</dbReference>
<dbReference type="EMBL" id="PFFQ01000053">
    <property type="protein sequence ID" value="PIW15327.1"/>
    <property type="molecule type" value="Genomic_DNA"/>
</dbReference>
<dbReference type="Proteomes" id="UP000231019">
    <property type="component" value="Unassembled WGS sequence"/>
</dbReference>
<gene>
    <name evidence="1" type="ORF">COW36_18095</name>
</gene>
<reference evidence="1 2" key="1">
    <citation type="submission" date="2017-09" db="EMBL/GenBank/DDBJ databases">
        <title>Depth-based differentiation of microbial function through sediment-hosted aquifers and enrichment of novel symbionts in the deep terrestrial subsurface.</title>
        <authorList>
            <person name="Probst A.J."/>
            <person name="Ladd B."/>
            <person name="Jarett J.K."/>
            <person name="Geller-Mcgrath D.E."/>
            <person name="Sieber C.M."/>
            <person name="Emerson J.B."/>
            <person name="Anantharaman K."/>
            <person name="Thomas B.C."/>
            <person name="Malmstrom R."/>
            <person name="Stieglmeier M."/>
            <person name="Klingl A."/>
            <person name="Woyke T."/>
            <person name="Ryan C.M."/>
            <person name="Banfield J.F."/>
        </authorList>
    </citation>
    <scope>NUCLEOTIDE SEQUENCE [LARGE SCALE GENOMIC DNA]</scope>
    <source>
        <strain evidence="1">CG17_big_fil_post_rev_8_21_14_2_50_48_46</strain>
    </source>
</reference>
<name>A0A2M7G1B6_9BACT</name>
<evidence type="ECO:0008006" key="3">
    <source>
        <dbReference type="Google" id="ProtNLM"/>
    </source>
</evidence>
<sequence>MRIQNRKALKAFHPDTFNQLENLIDSPFQAVDQGLEFLNRIWPYQPEEKLSQQANAVVFGLPHPQELTKLLDNEPQRLLIVDSQPERAWTQLNAFDYSQSLENKALDLRIAPPQDLLQEFPLALQRFHDLRALEWRETQPATELAEMMNGVFLKTTFRDWKEKLTQIPTPTESAFQIYHLYEKLEHFTHLAYQTYPLSCTSGCSDCCKKDTPLLISLYPGEWWVMWLEIKTWPEDQQKNLADSLIRWAKSEFLLLQALFQLFDQNQTSLATAEFSSLQLDLIQKHKHTVPCFFLNQTNGHCQIYKDRPLTCRLFGASQYFGKQPYTCEKDWPEHEQILKMEGSTHRLVDADLWRRQLSEIQVHTPYKMPMALWLFTHLDPQTGNWLSQARFDYAQFQTCFKID</sequence>
<evidence type="ECO:0000313" key="1">
    <source>
        <dbReference type="EMBL" id="PIW15327.1"/>
    </source>
</evidence>
<comment type="caution">
    <text evidence="1">The sequence shown here is derived from an EMBL/GenBank/DDBJ whole genome shotgun (WGS) entry which is preliminary data.</text>
</comment>
<dbReference type="AlphaFoldDB" id="A0A2M7G1B6"/>